<evidence type="ECO:0000256" key="1">
    <source>
        <dbReference type="ARBA" id="ARBA00004383"/>
    </source>
</evidence>
<dbReference type="AlphaFoldDB" id="A0A7K3WTX9"/>
<keyword evidence="8 10" id="KW-1133">Transmembrane helix</keyword>
<dbReference type="PANTHER" id="PTHR33446">
    <property type="entry name" value="PROTEIN TONB-RELATED"/>
    <property type="match status" value="1"/>
</dbReference>
<dbReference type="InterPro" id="IPR051045">
    <property type="entry name" value="TonB-dependent_transducer"/>
</dbReference>
<keyword evidence="6 10" id="KW-0812">Transmembrane</keyword>
<dbReference type="Gene3D" id="3.30.1150.10">
    <property type="match status" value="1"/>
</dbReference>
<keyword evidence="4" id="KW-1003">Cell membrane</keyword>
<keyword evidence="13" id="KW-1185">Reference proteome</keyword>
<dbReference type="PRINTS" id="PR01374">
    <property type="entry name" value="TONBPROTEIN"/>
</dbReference>
<dbReference type="InterPro" id="IPR037682">
    <property type="entry name" value="TonB_C"/>
</dbReference>
<dbReference type="GO" id="GO:0015031">
    <property type="term" value="P:protein transport"/>
    <property type="evidence" value="ECO:0007669"/>
    <property type="project" value="UniProtKB-KW"/>
</dbReference>
<dbReference type="RefSeq" id="WP_163286602.1">
    <property type="nucleotide sequence ID" value="NZ_JAAGVY010000042.1"/>
</dbReference>
<evidence type="ECO:0000256" key="4">
    <source>
        <dbReference type="ARBA" id="ARBA00022475"/>
    </source>
</evidence>
<evidence type="ECO:0000259" key="11">
    <source>
        <dbReference type="PROSITE" id="PS52015"/>
    </source>
</evidence>
<keyword evidence="5" id="KW-0997">Cell inner membrane</keyword>
<dbReference type="GO" id="GO:0015891">
    <property type="term" value="P:siderophore transport"/>
    <property type="evidence" value="ECO:0007669"/>
    <property type="project" value="InterPro"/>
</dbReference>
<dbReference type="PROSITE" id="PS52015">
    <property type="entry name" value="TONB_CTD"/>
    <property type="match status" value="1"/>
</dbReference>
<comment type="subcellular location">
    <subcellularLocation>
        <location evidence="1">Cell inner membrane</location>
        <topology evidence="1">Single-pass membrane protein</topology>
        <orientation evidence="1">Periplasmic side</orientation>
    </subcellularLocation>
</comment>
<evidence type="ECO:0000256" key="6">
    <source>
        <dbReference type="ARBA" id="ARBA00022692"/>
    </source>
</evidence>
<evidence type="ECO:0000256" key="9">
    <source>
        <dbReference type="ARBA" id="ARBA00023136"/>
    </source>
</evidence>
<dbReference type="PANTHER" id="PTHR33446:SF2">
    <property type="entry name" value="PROTEIN TONB"/>
    <property type="match status" value="1"/>
</dbReference>
<comment type="similarity">
    <text evidence="2">Belongs to the TonB family.</text>
</comment>
<feature type="transmembrane region" description="Helical" evidence="10">
    <location>
        <begin position="16"/>
        <end position="36"/>
    </location>
</feature>
<name>A0A7K3WTX9_9FLAO</name>
<dbReference type="InterPro" id="IPR006260">
    <property type="entry name" value="TonB/TolA_C"/>
</dbReference>
<dbReference type="NCBIfam" id="TIGR01352">
    <property type="entry name" value="tonB_Cterm"/>
    <property type="match status" value="1"/>
</dbReference>
<evidence type="ECO:0000313" key="12">
    <source>
        <dbReference type="EMBL" id="NEN25143.1"/>
    </source>
</evidence>
<evidence type="ECO:0000256" key="7">
    <source>
        <dbReference type="ARBA" id="ARBA00022927"/>
    </source>
</evidence>
<dbReference type="Proteomes" id="UP000486602">
    <property type="component" value="Unassembled WGS sequence"/>
</dbReference>
<dbReference type="GO" id="GO:0031992">
    <property type="term" value="F:energy transducer activity"/>
    <property type="evidence" value="ECO:0007669"/>
    <property type="project" value="InterPro"/>
</dbReference>
<organism evidence="12 13">
    <name type="scientific">Cryomorpha ignava</name>
    <dbReference type="NCBI Taxonomy" id="101383"/>
    <lineage>
        <taxon>Bacteria</taxon>
        <taxon>Pseudomonadati</taxon>
        <taxon>Bacteroidota</taxon>
        <taxon>Flavobacteriia</taxon>
        <taxon>Flavobacteriales</taxon>
        <taxon>Cryomorphaceae</taxon>
        <taxon>Cryomorpha</taxon>
    </lineage>
</organism>
<accession>A0A7K3WTX9</accession>
<keyword evidence="7" id="KW-0653">Protein transport</keyword>
<feature type="domain" description="TonB C-terminal" evidence="11">
    <location>
        <begin position="132"/>
        <end position="222"/>
    </location>
</feature>
<evidence type="ECO:0000256" key="10">
    <source>
        <dbReference type="SAM" id="Phobius"/>
    </source>
</evidence>
<dbReference type="SUPFAM" id="SSF74653">
    <property type="entry name" value="TolA/TonB C-terminal domain"/>
    <property type="match status" value="1"/>
</dbReference>
<sequence>MELKKSINANLEKKRIPLIIIGILFSTALVLVAFEWKTYETEIASLGQLDIDLIEEEIIPISQQQPPPPPPPPAPTTVIEIVEDEKEIEEELVIEDMEVDEDTEIEFIEEATEEVAEEQIFTIVEEMPSFPGGEPAMMKYLANNIKYPAIAKDANIQGTVYVTFVVNEKGEVKDVKVLRSIGGGTDEEAIRVVQSMPKWKPGKQRGKAVKVQYNLPIRFTLR</sequence>
<dbReference type="EMBL" id="JAAGVY010000042">
    <property type="protein sequence ID" value="NEN25143.1"/>
    <property type="molecule type" value="Genomic_DNA"/>
</dbReference>
<dbReference type="Pfam" id="PF03544">
    <property type="entry name" value="TonB_C"/>
    <property type="match status" value="1"/>
</dbReference>
<evidence type="ECO:0000256" key="2">
    <source>
        <dbReference type="ARBA" id="ARBA00006555"/>
    </source>
</evidence>
<dbReference type="GO" id="GO:0055085">
    <property type="term" value="P:transmembrane transport"/>
    <property type="evidence" value="ECO:0007669"/>
    <property type="project" value="InterPro"/>
</dbReference>
<gene>
    <name evidence="12" type="ORF">G3O08_16705</name>
</gene>
<dbReference type="InterPro" id="IPR003538">
    <property type="entry name" value="TonB"/>
</dbReference>
<reference evidence="12 13" key="1">
    <citation type="submission" date="2020-02" db="EMBL/GenBank/DDBJ databases">
        <title>Out from the shadows clarifying the taxonomy of the family Cryomorphaceae and related taxa by utilizing the GTDB taxonomic framework.</title>
        <authorList>
            <person name="Bowman J.P."/>
        </authorList>
    </citation>
    <scope>NUCLEOTIDE SEQUENCE [LARGE SCALE GENOMIC DNA]</scope>
    <source>
        <strain evidence="12 13">QSSC 1-22</strain>
    </source>
</reference>
<keyword evidence="9 10" id="KW-0472">Membrane</keyword>
<protein>
    <submittedName>
        <fullName evidence="12">Energy transducer TonB</fullName>
    </submittedName>
</protein>
<comment type="caution">
    <text evidence="12">The sequence shown here is derived from an EMBL/GenBank/DDBJ whole genome shotgun (WGS) entry which is preliminary data.</text>
</comment>
<proteinExistence type="inferred from homology"/>
<evidence type="ECO:0000256" key="8">
    <source>
        <dbReference type="ARBA" id="ARBA00022989"/>
    </source>
</evidence>
<evidence type="ECO:0000313" key="13">
    <source>
        <dbReference type="Proteomes" id="UP000486602"/>
    </source>
</evidence>
<dbReference type="FunFam" id="3.30.1150.10:FF:000002">
    <property type="entry name" value="Energy transducer TonB"/>
    <property type="match status" value="1"/>
</dbReference>
<evidence type="ECO:0000256" key="5">
    <source>
        <dbReference type="ARBA" id="ARBA00022519"/>
    </source>
</evidence>
<dbReference type="GO" id="GO:0098797">
    <property type="term" value="C:plasma membrane protein complex"/>
    <property type="evidence" value="ECO:0007669"/>
    <property type="project" value="TreeGrafter"/>
</dbReference>
<keyword evidence="3" id="KW-0813">Transport</keyword>
<evidence type="ECO:0000256" key="3">
    <source>
        <dbReference type="ARBA" id="ARBA00022448"/>
    </source>
</evidence>
<dbReference type="GO" id="GO:0030288">
    <property type="term" value="C:outer membrane-bounded periplasmic space"/>
    <property type="evidence" value="ECO:0007669"/>
    <property type="project" value="InterPro"/>
</dbReference>